<evidence type="ECO:0000256" key="1">
    <source>
        <dbReference type="ARBA" id="ARBA00000316"/>
    </source>
</evidence>
<keyword evidence="4 5" id="KW-0413">Isomerase</keyword>
<dbReference type="GO" id="GO:0008784">
    <property type="term" value="F:alanine racemase activity"/>
    <property type="evidence" value="ECO:0007669"/>
    <property type="project" value="UniProtKB-UniRule"/>
</dbReference>
<dbReference type="RefSeq" id="WP_020886590.1">
    <property type="nucleotide sequence ID" value="NZ_ATHI01000007.1"/>
</dbReference>
<dbReference type="EC" id="5.1.1.1" evidence="5"/>
<feature type="active site" description="Proton acceptor; specific for L-alanine" evidence="5">
    <location>
        <position position="266"/>
    </location>
</feature>
<comment type="caution">
    <text evidence="9">The sequence shown here is derived from an EMBL/GenBank/DDBJ whole genome shotgun (WGS) entry which is preliminary data.</text>
</comment>
<dbReference type="SMART" id="SM01005">
    <property type="entry name" value="Ala_racemase_C"/>
    <property type="match status" value="1"/>
</dbReference>
<dbReference type="Proteomes" id="UP000014975">
    <property type="component" value="Unassembled WGS sequence"/>
</dbReference>
<evidence type="ECO:0000313" key="10">
    <source>
        <dbReference type="Proteomes" id="UP000014975"/>
    </source>
</evidence>
<dbReference type="PANTHER" id="PTHR30511:SF0">
    <property type="entry name" value="ALANINE RACEMASE, CATABOLIC-RELATED"/>
    <property type="match status" value="1"/>
</dbReference>
<comment type="catalytic activity">
    <reaction evidence="1 5">
        <text>L-alanine = D-alanine</text>
        <dbReference type="Rhea" id="RHEA:20249"/>
        <dbReference type="ChEBI" id="CHEBI:57416"/>
        <dbReference type="ChEBI" id="CHEBI:57972"/>
        <dbReference type="EC" id="5.1.1.1"/>
    </reaction>
</comment>
<feature type="domain" description="Alanine racemase C-terminal" evidence="8">
    <location>
        <begin position="245"/>
        <end position="372"/>
    </location>
</feature>
<evidence type="ECO:0000256" key="7">
    <source>
        <dbReference type="PIRSR" id="PIRSR600821-52"/>
    </source>
</evidence>
<evidence type="ECO:0000256" key="5">
    <source>
        <dbReference type="HAMAP-Rule" id="MF_01201"/>
    </source>
</evidence>
<dbReference type="UniPathway" id="UPA00042">
    <property type="reaction ID" value="UER00497"/>
</dbReference>
<proteinExistence type="inferred from homology"/>
<dbReference type="Pfam" id="PF00842">
    <property type="entry name" value="Ala_racemase_C"/>
    <property type="match status" value="1"/>
</dbReference>
<dbReference type="Pfam" id="PF01168">
    <property type="entry name" value="Ala_racemase_N"/>
    <property type="match status" value="1"/>
</dbReference>
<dbReference type="InterPro" id="IPR011079">
    <property type="entry name" value="Ala_racemase_C"/>
</dbReference>
<dbReference type="InterPro" id="IPR029066">
    <property type="entry name" value="PLP-binding_barrel"/>
</dbReference>
<evidence type="ECO:0000256" key="4">
    <source>
        <dbReference type="ARBA" id="ARBA00023235"/>
    </source>
</evidence>
<dbReference type="STRING" id="1121439.dsat_2705"/>
<dbReference type="SUPFAM" id="SSF50621">
    <property type="entry name" value="Alanine racemase C-terminal domain-like"/>
    <property type="match status" value="1"/>
</dbReference>
<dbReference type="NCBIfam" id="TIGR00492">
    <property type="entry name" value="alr"/>
    <property type="match status" value="1"/>
</dbReference>
<dbReference type="SUPFAM" id="SSF51419">
    <property type="entry name" value="PLP-binding barrel"/>
    <property type="match status" value="1"/>
</dbReference>
<dbReference type="GO" id="GO:0030170">
    <property type="term" value="F:pyridoxal phosphate binding"/>
    <property type="evidence" value="ECO:0007669"/>
    <property type="project" value="UniProtKB-UniRule"/>
</dbReference>
<keyword evidence="3 5" id="KW-0663">Pyridoxal phosphate</keyword>
<dbReference type="EMBL" id="ATHI01000007">
    <property type="protein sequence ID" value="EPR34663.1"/>
    <property type="molecule type" value="Genomic_DNA"/>
</dbReference>
<dbReference type="AlphaFoldDB" id="S7UQT6"/>
<dbReference type="InterPro" id="IPR009006">
    <property type="entry name" value="Ala_racemase/Decarboxylase_C"/>
</dbReference>
<dbReference type="eggNOG" id="COG0787">
    <property type="taxonomic scope" value="Bacteria"/>
</dbReference>
<dbReference type="FunFam" id="3.20.20.10:FF:000002">
    <property type="entry name" value="Alanine racemase"/>
    <property type="match status" value="1"/>
</dbReference>
<feature type="active site" description="Proton acceptor; specific for D-alanine" evidence="5">
    <location>
        <position position="36"/>
    </location>
</feature>
<comment type="cofactor">
    <cofactor evidence="2 5 6">
        <name>pyridoxal 5'-phosphate</name>
        <dbReference type="ChEBI" id="CHEBI:597326"/>
    </cofactor>
</comment>
<protein>
    <recommendedName>
        <fullName evidence="5">Alanine racemase</fullName>
        <ecNumber evidence="5">5.1.1.1</ecNumber>
    </recommendedName>
</protein>
<dbReference type="Gene3D" id="2.40.37.10">
    <property type="entry name" value="Lyase, Ornithine Decarboxylase, Chain A, domain 1"/>
    <property type="match status" value="1"/>
</dbReference>
<sequence length="374" mass="39623">MGVPYNRLVARIDLDRIAHNYAMLRRFGDNPAPVVKADAYGHGLFPVAKTLALAGAKTLCVGSVEEASALCGAYGGRVVALLGPLDMADARAVVDDDLVPMVYRFDQLDMLAEAAREGGAPVRLALKFDTGMGRLGFRPADAPALVGRLRGDPRLQLEIVASHLATADEPDNAAYVARQAGVFKDICAVFAAAGFVFERTLGNSAAMLAHEECRLDMQRPGIALYGANPFAGTALADVGKELLPAMAVSTIIAHVHDLAAGESVSYGCTFTADAPMRVAIAVAGYADCYSRSLSRRAEMVVRGRRARVLGRVCMQLTAIDVTDIPDVVPGDAAWLLGGDGPSPVTPEELAAWWGTITYEVFCLLGLNRREYAGG</sequence>
<organism evidence="9 10">
    <name type="scientific">Alkalidesulfovibrio alkalitolerans DSM 16529</name>
    <dbReference type="NCBI Taxonomy" id="1121439"/>
    <lineage>
        <taxon>Bacteria</taxon>
        <taxon>Pseudomonadati</taxon>
        <taxon>Thermodesulfobacteriota</taxon>
        <taxon>Desulfovibrionia</taxon>
        <taxon>Desulfovibrionales</taxon>
        <taxon>Desulfovibrionaceae</taxon>
        <taxon>Alkalidesulfovibrio</taxon>
    </lineage>
</organism>
<reference evidence="9 10" key="1">
    <citation type="journal article" date="2013" name="Genome Announc.">
        <title>Draft genome sequences for three mercury-methylating, sulfate-reducing bacteria.</title>
        <authorList>
            <person name="Brown S.D."/>
            <person name="Hurt R.A.Jr."/>
            <person name="Gilmour C.C."/>
            <person name="Elias D.A."/>
        </authorList>
    </citation>
    <scope>NUCLEOTIDE SEQUENCE [LARGE SCALE GENOMIC DNA]</scope>
    <source>
        <strain evidence="9 10">DSM 16529</strain>
    </source>
</reference>
<keyword evidence="10" id="KW-1185">Reference proteome</keyword>
<feature type="binding site" evidence="5 7">
    <location>
        <position position="314"/>
    </location>
    <ligand>
        <name>substrate</name>
    </ligand>
</feature>
<dbReference type="PROSITE" id="PS00395">
    <property type="entry name" value="ALANINE_RACEMASE"/>
    <property type="match status" value="1"/>
</dbReference>
<name>S7UQT6_9BACT</name>
<dbReference type="InterPro" id="IPR020622">
    <property type="entry name" value="Ala_racemase_pyridoxalP-BS"/>
</dbReference>
<dbReference type="HAMAP" id="MF_01201">
    <property type="entry name" value="Ala_racemase"/>
    <property type="match status" value="1"/>
</dbReference>
<dbReference type="OrthoDB" id="9813814at2"/>
<dbReference type="GO" id="GO:0030632">
    <property type="term" value="P:D-alanine biosynthetic process"/>
    <property type="evidence" value="ECO:0007669"/>
    <property type="project" value="UniProtKB-UniRule"/>
</dbReference>
<dbReference type="InterPro" id="IPR000821">
    <property type="entry name" value="Ala_racemase"/>
</dbReference>
<comment type="function">
    <text evidence="5">Catalyzes the interconversion of L-alanine and D-alanine. May also act on other amino acids.</text>
</comment>
<feature type="binding site" evidence="5 7">
    <location>
        <position position="134"/>
    </location>
    <ligand>
        <name>substrate</name>
    </ligand>
</feature>
<gene>
    <name evidence="9" type="ORF">dsat_2705</name>
</gene>
<dbReference type="PANTHER" id="PTHR30511">
    <property type="entry name" value="ALANINE RACEMASE"/>
    <property type="match status" value="1"/>
</dbReference>
<dbReference type="CDD" id="cd00430">
    <property type="entry name" value="PLPDE_III_AR"/>
    <property type="match status" value="1"/>
</dbReference>
<comment type="pathway">
    <text evidence="5">Amino-acid biosynthesis; D-alanine biosynthesis; D-alanine from L-alanine: step 1/1.</text>
</comment>
<dbReference type="Gene3D" id="3.20.20.10">
    <property type="entry name" value="Alanine racemase"/>
    <property type="match status" value="1"/>
</dbReference>
<evidence type="ECO:0000259" key="8">
    <source>
        <dbReference type="SMART" id="SM01005"/>
    </source>
</evidence>
<dbReference type="PRINTS" id="PR00992">
    <property type="entry name" value="ALARACEMASE"/>
</dbReference>
<evidence type="ECO:0000256" key="3">
    <source>
        <dbReference type="ARBA" id="ARBA00022898"/>
    </source>
</evidence>
<feature type="modified residue" description="N6-(pyridoxal phosphate)lysine" evidence="5 6">
    <location>
        <position position="36"/>
    </location>
</feature>
<dbReference type="InterPro" id="IPR001608">
    <property type="entry name" value="Ala_racemase_N"/>
</dbReference>
<dbReference type="GO" id="GO:0005829">
    <property type="term" value="C:cytosol"/>
    <property type="evidence" value="ECO:0007669"/>
    <property type="project" value="TreeGrafter"/>
</dbReference>
<dbReference type="PATRIC" id="fig|1121439.3.peg.1109"/>
<evidence type="ECO:0000313" key="9">
    <source>
        <dbReference type="EMBL" id="EPR34663.1"/>
    </source>
</evidence>
<comment type="similarity">
    <text evidence="5">Belongs to the alanine racemase family.</text>
</comment>
<accession>S7UQT6</accession>
<evidence type="ECO:0000256" key="2">
    <source>
        <dbReference type="ARBA" id="ARBA00001933"/>
    </source>
</evidence>
<evidence type="ECO:0000256" key="6">
    <source>
        <dbReference type="PIRSR" id="PIRSR600821-50"/>
    </source>
</evidence>